<keyword evidence="10" id="KW-1185">Reference proteome</keyword>
<evidence type="ECO:0000256" key="1">
    <source>
        <dbReference type="ARBA" id="ARBA00001946"/>
    </source>
</evidence>
<accession>A0A512BCM8</accession>
<dbReference type="PANTHER" id="PTHR37311">
    <property type="entry name" value="2-PHOSPHOSULFOLACTATE PHOSPHATASE-RELATED"/>
    <property type="match status" value="1"/>
</dbReference>
<dbReference type="GO" id="GO:0000287">
    <property type="term" value="F:magnesium ion binding"/>
    <property type="evidence" value="ECO:0007669"/>
    <property type="project" value="UniProtKB-UniRule"/>
</dbReference>
<dbReference type="RefSeq" id="WP_147203824.1">
    <property type="nucleotide sequence ID" value="NZ_BJYT01000007.1"/>
</dbReference>
<dbReference type="InterPro" id="IPR005238">
    <property type="entry name" value="ComB-like"/>
</dbReference>
<proteinExistence type="inferred from homology"/>
<name>A0A512BCM8_9BACT</name>
<sequence>MNKKPTLFTSLSPALLHLTNLKDAIVVIIDVFRATSTISTALFNGAEKVIPVAAVDECKRLGDEIPNAVTAGEREGKVIEGLQYGNSPAEYPRAFIEGKTLVLTTTNGTKLLHMAFERGCAEVVTGSFTNLSSVCEYITNQEKNVVLGCSGWKDMFNLEDTLFAGAVIDRVKERFIIHDDASLMAQQIYRLHENNLYKFIQNTTHWHRLAAYGLQRDLQYCITHDIANVLPIFKNGELVVYQ</sequence>
<protein>
    <recommendedName>
        <fullName evidence="4 8">Probable 2-phosphosulfolactate phosphatase</fullName>
        <ecNumber evidence="3 8">3.1.3.71</ecNumber>
    </recommendedName>
</protein>
<evidence type="ECO:0000313" key="10">
    <source>
        <dbReference type="Proteomes" id="UP000321513"/>
    </source>
</evidence>
<dbReference type="EMBL" id="BJYT01000007">
    <property type="protein sequence ID" value="GEO09711.1"/>
    <property type="molecule type" value="Genomic_DNA"/>
</dbReference>
<dbReference type="GO" id="GO:0050532">
    <property type="term" value="F:2-phosphosulfolactate phosphatase activity"/>
    <property type="evidence" value="ECO:0007669"/>
    <property type="project" value="UniProtKB-UniRule"/>
</dbReference>
<evidence type="ECO:0000256" key="7">
    <source>
        <dbReference type="ARBA" id="ARBA00033711"/>
    </source>
</evidence>
<keyword evidence="6 8" id="KW-0460">Magnesium</keyword>
<evidence type="ECO:0000313" key="9">
    <source>
        <dbReference type="EMBL" id="GEO09711.1"/>
    </source>
</evidence>
<dbReference type="OrthoDB" id="4913at2"/>
<evidence type="ECO:0000256" key="3">
    <source>
        <dbReference type="ARBA" id="ARBA00012953"/>
    </source>
</evidence>
<evidence type="ECO:0000256" key="8">
    <source>
        <dbReference type="HAMAP-Rule" id="MF_00490"/>
    </source>
</evidence>
<comment type="catalytic activity">
    <reaction evidence="7 8">
        <text>(2R)-O-phospho-3-sulfolactate + H2O = (2R)-3-sulfolactate + phosphate</text>
        <dbReference type="Rhea" id="RHEA:23416"/>
        <dbReference type="ChEBI" id="CHEBI:15377"/>
        <dbReference type="ChEBI" id="CHEBI:15597"/>
        <dbReference type="ChEBI" id="CHEBI:43474"/>
        <dbReference type="ChEBI" id="CHEBI:58738"/>
        <dbReference type="EC" id="3.1.3.71"/>
    </reaction>
</comment>
<gene>
    <name evidence="8 9" type="primary">comB</name>
    <name evidence="9" type="ORF">SAE01_22070</name>
</gene>
<evidence type="ECO:0000256" key="2">
    <source>
        <dbReference type="ARBA" id="ARBA00009997"/>
    </source>
</evidence>
<dbReference type="InterPro" id="IPR036702">
    <property type="entry name" value="ComB-like_sf"/>
</dbReference>
<dbReference type="HAMAP" id="MF_00490">
    <property type="entry name" value="ComB"/>
    <property type="match status" value="1"/>
</dbReference>
<dbReference type="AlphaFoldDB" id="A0A512BCM8"/>
<comment type="caution">
    <text evidence="9">The sequence shown here is derived from an EMBL/GenBank/DDBJ whole genome shotgun (WGS) entry which is preliminary data.</text>
</comment>
<dbReference type="EC" id="3.1.3.71" evidence="3 8"/>
<evidence type="ECO:0000256" key="4">
    <source>
        <dbReference type="ARBA" id="ARBA00021948"/>
    </source>
</evidence>
<dbReference type="PANTHER" id="PTHR37311:SF1">
    <property type="entry name" value="2-PHOSPHOSULFOLACTATE PHOSPHATASE-RELATED"/>
    <property type="match status" value="1"/>
</dbReference>
<dbReference type="GO" id="GO:0050545">
    <property type="term" value="F:sulfopyruvate decarboxylase activity"/>
    <property type="evidence" value="ECO:0007669"/>
    <property type="project" value="TreeGrafter"/>
</dbReference>
<comment type="cofactor">
    <cofactor evidence="1 8">
        <name>Mg(2+)</name>
        <dbReference type="ChEBI" id="CHEBI:18420"/>
    </cofactor>
</comment>
<organism evidence="9 10">
    <name type="scientific">Segetibacter aerophilus</name>
    <dbReference type="NCBI Taxonomy" id="670293"/>
    <lineage>
        <taxon>Bacteria</taxon>
        <taxon>Pseudomonadati</taxon>
        <taxon>Bacteroidota</taxon>
        <taxon>Chitinophagia</taxon>
        <taxon>Chitinophagales</taxon>
        <taxon>Chitinophagaceae</taxon>
        <taxon>Segetibacter</taxon>
    </lineage>
</organism>
<reference evidence="9 10" key="1">
    <citation type="submission" date="2019-07" db="EMBL/GenBank/DDBJ databases">
        <title>Whole genome shotgun sequence of Segetibacter aerophilus NBRC 106135.</title>
        <authorList>
            <person name="Hosoyama A."/>
            <person name="Uohara A."/>
            <person name="Ohji S."/>
            <person name="Ichikawa N."/>
        </authorList>
    </citation>
    <scope>NUCLEOTIDE SEQUENCE [LARGE SCALE GENOMIC DNA]</scope>
    <source>
        <strain evidence="9 10">NBRC 106135</strain>
    </source>
</reference>
<evidence type="ECO:0000256" key="6">
    <source>
        <dbReference type="ARBA" id="ARBA00022842"/>
    </source>
</evidence>
<dbReference type="Pfam" id="PF04029">
    <property type="entry name" value="2-ph_phosp"/>
    <property type="match status" value="1"/>
</dbReference>
<comment type="similarity">
    <text evidence="2 8">Belongs to the ComB family.</text>
</comment>
<dbReference type="SUPFAM" id="SSF142823">
    <property type="entry name" value="ComB-like"/>
    <property type="match status" value="1"/>
</dbReference>
<dbReference type="Gene3D" id="3.90.1560.10">
    <property type="entry name" value="ComB-like"/>
    <property type="match status" value="1"/>
</dbReference>
<keyword evidence="5 8" id="KW-0378">Hydrolase</keyword>
<evidence type="ECO:0000256" key="5">
    <source>
        <dbReference type="ARBA" id="ARBA00022801"/>
    </source>
</evidence>
<dbReference type="Proteomes" id="UP000321513">
    <property type="component" value="Unassembled WGS sequence"/>
</dbReference>